<evidence type="ECO:0008006" key="4">
    <source>
        <dbReference type="Google" id="ProtNLM"/>
    </source>
</evidence>
<gene>
    <name evidence="2" type="ORF">EUTSA_v10023936mg</name>
</gene>
<feature type="signal peptide" evidence="1">
    <location>
        <begin position="1"/>
        <end position="25"/>
    </location>
</feature>
<organism evidence="2 3">
    <name type="scientific">Eutrema salsugineum</name>
    <name type="common">Saltwater cress</name>
    <name type="synonym">Sisymbrium salsugineum</name>
    <dbReference type="NCBI Taxonomy" id="72664"/>
    <lineage>
        <taxon>Eukaryota</taxon>
        <taxon>Viridiplantae</taxon>
        <taxon>Streptophyta</taxon>
        <taxon>Embryophyta</taxon>
        <taxon>Tracheophyta</taxon>
        <taxon>Spermatophyta</taxon>
        <taxon>Magnoliopsida</taxon>
        <taxon>eudicotyledons</taxon>
        <taxon>Gunneridae</taxon>
        <taxon>Pentapetalae</taxon>
        <taxon>rosids</taxon>
        <taxon>malvids</taxon>
        <taxon>Brassicales</taxon>
        <taxon>Brassicaceae</taxon>
        <taxon>Eutremeae</taxon>
        <taxon>Eutrema</taxon>
    </lineage>
</organism>
<name>V4JUA9_EUTSA</name>
<proteinExistence type="predicted"/>
<reference evidence="2 3" key="1">
    <citation type="journal article" date="2013" name="Front. Plant Sci.">
        <title>The Reference Genome of the Halophytic Plant Eutrema salsugineum.</title>
        <authorList>
            <person name="Yang R."/>
            <person name="Jarvis D.E."/>
            <person name="Chen H."/>
            <person name="Beilstein M.A."/>
            <person name="Grimwood J."/>
            <person name="Jenkins J."/>
            <person name="Shu S."/>
            <person name="Prochnik S."/>
            <person name="Xin M."/>
            <person name="Ma C."/>
            <person name="Schmutz J."/>
            <person name="Wing R.A."/>
            <person name="Mitchell-Olds T."/>
            <person name="Schumaker K.S."/>
            <person name="Wang X."/>
        </authorList>
    </citation>
    <scope>NUCLEOTIDE SEQUENCE [LARGE SCALE GENOMIC DNA]</scope>
</reference>
<accession>V4JUA9</accession>
<sequence length="87" mass="9448">MASSKTILLIVLVALLLSCVWMSNAREMKKGPPNHVDDECVGEACPPTSHGDQYFGSCFKDDDCVGSCFNSCRIKKCTNHICTCAVC</sequence>
<dbReference type="Proteomes" id="UP000030689">
    <property type="component" value="Unassembled WGS sequence"/>
</dbReference>
<dbReference type="AlphaFoldDB" id="V4JUA9"/>
<feature type="chain" id="PRO_5004720200" description="Knottin scorpion toxin-like domain-containing protein" evidence="1">
    <location>
        <begin position="26"/>
        <end position="87"/>
    </location>
</feature>
<dbReference type="Gramene" id="ESQ28955">
    <property type="protein sequence ID" value="ESQ28955"/>
    <property type="gene ID" value="EUTSA_v10023936mg"/>
</dbReference>
<dbReference type="EMBL" id="KI517881">
    <property type="protein sequence ID" value="ESQ28955.1"/>
    <property type="molecule type" value="Genomic_DNA"/>
</dbReference>
<keyword evidence="3" id="KW-1185">Reference proteome</keyword>
<dbReference type="KEGG" id="eus:EUTSA_v10023936mg"/>
<evidence type="ECO:0000256" key="1">
    <source>
        <dbReference type="SAM" id="SignalP"/>
    </source>
</evidence>
<evidence type="ECO:0000313" key="2">
    <source>
        <dbReference type="EMBL" id="ESQ28955.1"/>
    </source>
</evidence>
<evidence type="ECO:0000313" key="3">
    <source>
        <dbReference type="Proteomes" id="UP000030689"/>
    </source>
</evidence>
<keyword evidence="1" id="KW-0732">Signal</keyword>
<dbReference type="PROSITE" id="PS51257">
    <property type="entry name" value="PROKAR_LIPOPROTEIN"/>
    <property type="match status" value="1"/>
</dbReference>
<protein>
    <recommendedName>
        <fullName evidence="4">Knottin scorpion toxin-like domain-containing protein</fullName>
    </recommendedName>
</protein>
<dbReference type="OMA" id="KCAGASC"/>